<evidence type="ECO:0000313" key="2">
    <source>
        <dbReference type="EMBL" id="MFD2264080.1"/>
    </source>
</evidence>
<evidence type="ECO:0000313" key="3">
    <source>
        <dbReference type="Proteomes" id="UP001597295"/>
    </source>
</evidence>
<feature type="region of interest" description="Disordered" evidence="1">
    <location>
        <begin position="14"/>
        <end position="49"/>
    </location>
</feature>
<evidence type="ECO:0000256" key="1">
    <source>
        <dbReference type="SAM" id="MobiDB-lite"/>
    </source>
</evidence>
<name>A0ABW5DTB8_9PROT</name>
<accession>A0ABW5DTB8</accession>
<keyword evidence="3" id="KW-1185">Reference proteome</keyword>
<reference evidence="3" key="1">
    <citation type="journal article" date="2019" name="Int. J. Syst. Evol. Microbiol.">
        <title>The Global Catalogue of Microorganisms (GCM) 10K type strain sequencing project: providing services to taxonomists for standard genome sequencing and annotation.</title>
        <authorList>
            <consortium name="The Broad Institute Genomics Platform"/>
            <consortium name="The Broad Institute Genome Sequencing Center for Infectious Disease"/>
            <person name="Wu L."/>
            <person name="Ma J."/>
        </authorList>
    </citation>
    <scope>NUCLEOTIDE SEQUENCE [LARGE SCALE GENOMIC DNA]</scope>
    <source>
        <strain evidence="3">CGMCC 1.19062</strain>
    </source>
</reference>
<gene>
    <name evidence="2" type="ORF">ACFSM5_14355</name>
</gene>
<feature type="compositionally biased region" description="Basic and acidic residues" evidence="1">
    <location>
        <begin position="14"/>
        <end position="32"/>
    </location>
</feature>
<organism evidence="2 3">
    <name type="scientific">Lacibacterium aquatile</name>
    <dbReference type="NCBI Taxonomy" id="1168082"/>
    <lineage>
        <taxon>Bacteria</taxon>
        <taxon>Pseudomonadati</taxon>
        <taxon>Pseudomonadota</taxon>
        <taxon>Alphaproteobacteria</taxon>
        <taxon>Rhodospirillales</taxon>
        <taxon>Rhodospirillaceae</taxon>
    </lineage>
</organism>
<dbReference type="Proteomes" id="UP001597295">
    <property type="component" value="Unassembled WGS sequence"/>
</dbReference>
<dbReference type="RefSeq" id="WP_379877120.1">
    <property type="nucleotide sequence ID" value="NZ_JBHUIP010000012.1"/>
</dbReference>
<protein>
    <submittedName>
        <fullName evidence="2">Uncharacterized protein</fullName>
    </submittedName>
</protein>
<dbReference type="EMBL" id="JBHUIP010000012">
    <property type="protein sequence ID" value="MFD2264080.1"/>
    <property type="molecule type" value="Genomic_DNA"/>
</dbReference>
<proteinExistence type="predicted"/>
<comment type="caution">
    <text evidence="2">The sequence shown here is derived from an EMBL/GenBank/DDBJ whole genome shotgun (WGS) entry which is preliminary data.</text>
</comment>
<sequence length="86" mass="9800">MVAELQLYAGSLKMDPRVKPEDDEVQGDKLPEEIPVSSTGMTTKTERLGDPAVEPREDVRFPTTYSQTFQAKRRILGNRVRRFTFA</sequence>